<gene>
    <name evidence="1" type="ORF">EZS28_048761</name>
</gene>
<organism evidence="1 2">
    <name type="scientific">Streblomastix strix</name>
    <dbReference type="NCBI Taxonomy" id="222440"/>
    <lineage>
        <taxon>Eukaryota</taxon>
        <taxon>Metamonada</taxon>
        <taxon>Preaxostyla</taxon>
        <taxon>Oxymonadida</taxon>
        <taxon>Streblomastigidae</taxon>
        <taxon>Streblomastix</taxon>
    </lineage>
</organism>
<reference evidence="1 2" key="1">
    <citation type="submission" date="2019-03" db="EMBL/GenBank/DDBJ databases">
        <title>Single cell metagenomics reveals metabolic interactions within the superorganism composed of flagellate Streblomastix strix and complex community of Bacteroidetes bacteria on its surface.</title>
        <authorList>
            <person name="Treitli S.C."/>
            <person name="Kolisko M."/>
            <person name="Husnik F."/>
            <person name="Keeling P."/>
            <person name="Hampl V."/>
        </authorList>
    </citation>
    <scope>NUCLEOTIDE SEQUENCE [LARGE SCALE GENOMIC DNA]</scope>
    <source>
        <strain evidence="1">ST1C</strain>
    </source>
</reference>
<dbReference type="Proteomes" id="UP000324800">
    <property type="component" value="Unassembled WGS sequence"/>
</dbReference>
<accession>A0A5J4TD33</accession>
<name>A0A5J4TD33_9EUKA</name>
<dbReference type="EMBL" id="SNRW01034168">
    <property type="protein sequence ID" value="KAA6355713.1"/>
    <property type="molecule type" value="Genomic_DNA"/>
</dbReference>
<comment type="caution">
    <text evidence="1">The sequence shown here is derived from an EMBL/GenBank/DDBJ whole genome shotgun (WGS) entry which is preliminary data.</text>
</comment>
<protein>
    <submittedName>
        <fullName evidence="1">Uncharacterized protein</fullName>
    </submittedName>
</protein>
<dbReference type="AlphaFoldDB" id="A0A5J4TD33"/>
<proteinExistence type="predicted"/>
<sequence length="131" mass="14779">MWGTLLFHITTNVIVQFLRSEDLHLVSFSILPKVYEPEKLGSTIQLVLLEFLLLFLPSVPLTTSFYMLLLYEGISGKYSSSQCLQTYISMYRSEAKLALSAALLHLLGKLEALFVADLIRFAPSGFLCKLQ</sequence>
<evidence type="ECO:0000313" key="2">
    <source>
        <dbReference type="Proteomes" id="UP000324800"/>
    </source>
</evidence>
<evidence type="ECO:0000313" key="1">
    <source>
        <dbReference type="EMBL" id="KAA6355713.1"/>
    </source>
</evidence>